<dbReference type="InterPro" id="IPR009459">
    <property type="entry name" value="MucBP_dom"/>
</dbReference>
<gene>
    <name evidence="7" type="primary">inlA</name>
    <name evidence="7" type="ORF">SAMEA4412692_01062</name>
</gene>
<evidence type="ECO:0000256" key="3">
    <source>
        <dbReference type="SAM" id="MobiDB-lite"/>
    </source>
</evidence>
<accession>A0A239SSN5</accession>
<dbReference type="Gene3D" id="2.60.40.4270">
    <property type="entry name" value="Listeria-Bacteroides repeat domain"/>
    <property type="match status" value="4"/>
</dbReference>
<feature type="region of interest" description="Disordered" evidence="3">
    <location>
        <begin position="50"/>
        <end position="70"/>
    </location>
</feature>
<keyword evidence="4" id="KW-0472">Membrane</keyword>
<dbReference type="Pfam" id="PF17802">
    <property type="entry name" value="SpaA"/>
    <property type="match status" value="1"/>
</dbReference>
<organism evidence="7 8">
    <name type="scientific">Streptococcus merionis</name>
    <dbReference type="NCBI Taxonomy" id="400065"/>
    <lineage>
        <taxon>Bacteria</taxon>
        <taxon>Bacillati</taxon>
        <taxon>Bacillota</taxon>
        <taxon>Bacilli</taxon>
        <taxon>Lactobacillales</taxon>
        <taxon>Streptococcaceae</taxon>
        <taxon>Streptococcus</taxon>
    </lineage>
</organism>
<dbReference type="eggNOG" id="COG4223">
    <property type="taxonomic scope" value="Bacteria"/>
</dbReference>
<evidence type="ECO:0000259" key="6">
    <source>
        <dbReference type="Pfam" id="PF17802"/>
    </source>
</evidence>
<proteinExistence type="predicted"/>
<dbReference type="eggNOG" id="COG2982">
    <property type="taxonomic scope" value="Bacteria"/>
</dbReference>
<dbReference type="InterPro" id="IPR041033">
    <property type="entry name" value="SpaA_PFL_dom_1"/>
</dbReference>
<feature type="domain" description="MucBP" evidence="5">
    <location>
        <begin position="1140"/>
        <end position="1211"/>
    </location>
</feature>
<keyword evidence="4" id="KW-0812">Transmembrane</keyword>
<dbReference type="InterPro" id="IPR013378">
    <property type="entry name" value="InlB-like_B-rpt"/>
</dbReference>
<keyword evidence="2" id="KW-0677">Repeat</keyword>
<dbReference type="Pfam" id="PF06458">
    <property type="entry name" value="MucBP"/>
    <property type="match status" value="1"/>
</dbReference>
<dbReference type="Pfam" id="PF09479">
    <property type="entry name" value="Flg_new"/>
    <property type="match status" value="4"/>
</dbReference>
<dbReference type="Gene3D" id="3.10.20.320">
    <property type="entry name" value="Putative peptidoglycan bound protein (lpxtg motif)"/>
    <property type="match status" value="1"/>
</dbReference>
<reference evidence="7 8" key="1">
    <citation type="submission" date="2017-06" db="EMBL/GenBank/DDBJ databases">
        <authorList>
            <consortium name="Pathogen Informatics"/>
        </authorList>
    </citation>
    <scope>NUCLEOTIDE SEQUENCE [LARGE SCALE GENOMIC DNA]</scope>
    <source>
        <strain evidence="7 8">NCTC13788</strain>
    </source>
</reference>
<dbReference type="GO" id="GO:0030313">
    <property type="term" value="C:cell envelope"/>
    <property type="evidence" value="ECO:0007669"/>
    <property type="project" value="UniProtKB-SubCell"/>
</dbReference>
<feature type="region of interest" description="Disordered" evidence="3">
    <location>
        <begin position="349"/>
        <end position="368"/>
    </location>
</feature>
<feature type="transmembrane region" description="Helical" evidence="4">
    <location>
        <begin position="1608"/>
        <end position="1629"/>
    </location>
</feature>
<evidence type="ECO:0000259" key="5">
    <source>
        <dbReference type="Pfam" id="PF06458"/>
    </source>
</evidence>
<comment type="subcellular location">
    <subcellularLocation>
        <location evidence="1">Cell envelope</location>
    </subcellularLocation>
</comment>
<dbReference type="NCBIfam" id="TIGR02543">
    <property type="entry name" value="List_Bact_rpt"/>
    <property type="match status" value="1"/>
</dbReference>
<keyword evidence="4" id="KW-1133">Transmembrane helix</keyword>
<dbReference type="InterPro" id="IPR042229">
    <property type="entry name" value="Listeria/Bacterioides_rpt_sf"/>
</dbReference>
<keyword evidence="8" id="KW-1185">Reference proteome</keyword>
<dbReference type="NCBIfam" id="TIGR01167">
    <property type="entry name" value="LPXTG_anchor"/>
    <property type="match status" value="1"/>
</dbReference>
<dbReference type="KEGG" id="smen:SAMEA4412692_1062"/>
<protein>
    <submittedName>
        <fullName evidence="7">Peptidoglycan linked protein (LPXTG motif)</fullName>
    </submittedName>
</protein>
<feature type="compositionally biased region" description="Polar residues" evidence="3">
    <location>
        <begin position="354"/>
        <end position="364"/>
    </location>
</feature>
<evidence type="ECO:0000256" key="2">
    <source>
        <dbReference type="ARBA" id="ARBA00022737"/>
    </source>
</evidence>
<dbReference type="EMBL" id="LT906439">
    <property type="protein sequence ID" value="SNU88440.1"/>
    <property type="molecule type" value="Genomic_DNA"/>
</dbReference>
<feature type="domain" description="SpaA-like prealbumin fold" evidence="6">
    <location>
        <begin position="1471"/>
        <end position="1551"/>
    </location>
</feature>
<dbReference type="STRING" id="1123308.GCA_000380085_01399"/>
<evidence type="ECO:0000313" key="8">
    <source>
        <dbReference type="Proteomes" id="UP000215185"/>
    </source>
</evidence>
<name>A0A239SSN5_9STRE</name>
<dbReference type="OrthoDB" id="663332at2"/>
<dbReference type="InterPro" id="IPR013783">
    <property type="entry name" value="Ig-like_fold"/>
</dbReference>
<dbReference type="RefSeq" id="WP_018373942.1">
    <property type="nucleotide sequence ID" value="NZ_LT906439.1"/>
</dbReference>
<dbReference type="Proteomes" id="UP000215185">
    <property type="component" value="Chromosome 1"/>
</dbReference>
<dbReference type="Gene3D" id="2.60.40.10">
    <property type="entry name" value="Immunoglobulins"/>
    <property type="match status" value="1"/>
</dbReference>
<evidence type="ECO:0000256" key="1">
    <source>
        <dbReference type="ARBA" id="ARBA00004196"/>
    </source>
</evidence>
<sequence length="1637" mass="183313">MMKMIGHIFKRHRRITRILAALVVFLTTYALILPALTLDKETAVEQSGVTLGQGDESVHSDDNQGSDLGKETLAGLSQTSEDDINSSEEKAMLITEPTTLTFESEQYTVKVRIDDRAKLPSDVTLRVSELTPESRQIKQEEIYRQLGDGVFGVHFYDISLWSKDKEVEPAGPVEVEISYKTPLEISRQYSLMAIHYHPEAGAEFLRLDAKRKDKQISSVSFMTDHFSEYGFVQALPKAINAAVNDGRTLFNIIFQSDGQEITSISDVESGTPIGQLPENPFKEGYRFDSWKNAKTGEPVTSETLVTEDMLVEAAFVPITIYTISVEYYYHNNSSHQDVVFDKETYQKEEKDTPLQITPPASTKVSRGEDPTLQADSVYYPEKSIVEIAPGQLADLDGKDGQRDNHVTLKVQFVPSTATFEYVYLLKNLTGNGYSEMKRVEAHGVLNSTVYPQVLTFPNANFERTEAKEITQARGQKLNVYYTRKSYNLSYETNGGSYIDPQTGLYDQEIPITKTIPTRTGYDFAGWYDNPSFSGRAVTRSTKLSSDKTLYAKWTPRKVNYTIAYYREVYDNATGTTSYVYESSRLAQATVGDTIQATSATVPGLSSSSIPTGYEKERAYGKNASSSVTIEPDGTSVLNVYYSLKRYTFIFDLNGPVVNNWGRTISNSIGSSRGVININNGTYTNRQYVVRDVVMDQDISNLWPTGDQIYDNLGEYSFKGWKYASDAAYYVTRRQKVTPDLVTLANSNNEITYSAYWQRGLITKRVEYYLESPEGDYVLSNEHSQTYQTTRKSNLSGKNISGFTYYYERNINYPYSNDVATYRFYYKRDRYKINYMYGSQTVKTTPDIPFDANINTSVYNYRPTRPKDVDSDYTWGGWYADAGLNTPYQFTTMPANHLVLYAKWIAPIFKVNFDLNGGDGQAPNSQQVEKYKTVTVPPNPSREHYDFVGWYTEPTGGSRYDWSKPVTADTTLYARWRAKPITYTVKYLEEGTETPLATEKVESNPAFVKGQTISEKALAISGYRPAERSQSIQLDHGKNVITFYYTKKAPTVTYTIKYVLADNPAIEVAPSQTKVVDGSWLSAKEKAVPVDKEHFGKQAGVTPDMLALDYYPIDNVEELVLSSVSQNNVITFRYANYETAKIKVNYLDMDGNPIPGQDSLTVLKKKPGSYSVNRKAISGYTFEKSIDNQKAENKTYYKIINGDQIEVNLYYKKNLTLQAQDKQKVYDGNSLESSGLADLLPNYETQLIAGDQLKSVRFEGSQTKVGSSQTKPVAYQIVDTAGQDRNYYYKVVTEPGRLSVTPLKATVIINGERKEKPYDGKAETVSYSMELSDPSNLLKKSDIVFDGKSSSISQKDAGVYDLNLVGQFKNNNPNIEVTFQIANGQLKITPRKVTLTSKDASKAYDGSALVSEDILISDPGFVAGEGVSTTVTGSQTLPGKSQNTFTYQLKPNTNASNYEIETQFGQLKVQPTLNLQKTDQSWQALSGGKFRVTRWNGNMWEAIDGAYELVSNGSEGINLPNGITQGLYRIEELAAPDGYIILGQDVYFKVEEFPAEDDSSSHYVFSLTDEAGTPHDTNSARLMPAGSSYSHRIQIMNEPGRALPHTGGIGHQLILLVGTLLTGTALYGFYKRSSKKNA</sequence>
<evidence type="ECO:0000256" key="4">
    <source>
        <dbReference type="SAM" id="Phobius"/>
    </source>
</evidence>
<evidence type="ECO:0000313" key="7">
    <source>
        <dbReference type="EMBL" id="SNU88440.1"/>
    </source>
</evidence>